<organism evidence="2 3">
    <name type="scientific">Haemonchus contortus</name>
    <name type="common">Barber pole worm</name>
    <dbReference type="NCBI Taxonomy" id="6289"/>
    <lineage>
        <taxon>Eukaryota</taxon>
        <taxon>Metazoa</taxon>
        <taxon>Ecdysozoa</taxon>
        <taxon>Nematoda</taxon>
        <taxon>Chromadorea</taxon>
        <taxon>Rhabditida</taxon>
        <taxon>Rhabditina</taxon>
        <taxon>Rhabditomorpha</taxon>
        <taxon>Strongyloidea</taxon>
        <taxon>Trichostrongylidae</taxon>
        <taxon>Haemonchus</taxon>
    </lineage>
</organism>
<protein>
    <submittedName>
        <fullName evidence="3">Secretory peptide</fullName>
    </submittedName>
</protein>
<keyword evidence="1" id="KW-0732">Signal</keyword>
<dbReference type="InterPro" id="IPR036444">
    <property type="entry name" value="PLipase_A2_dom_sf"/>
</dbReference>
<evidence type="ECO:0000313" key="2">
    <source>
        <dbReference type="Proteomes" id="UP000025227"/>
    </source>
</evidence>
<evidence type="ECO:0000313" key="3">
    <source>
        <dbReference type="WBParaSite" id="HCON_00004150-00001"/>
    </source>
</evidence>
<dbReference type="Proteomes" id="UP000025227">
    <property type="component" value="Unplaced"/>
</dbReference>
<dbReference type="PANTHER" id="PTHR34228">
    <property type="entry name" value="PROTEIN CBG09474-RELATED"/>
    <property type="match status" value="1"/>
</dbReference>
<accession>A0A7I4XS90</accession>
<keyword evidence="2" id="KW-1185">Reference proteome</keyword>
<name>A0A7I4XS90_HAECO</name>
<feature type="chain" id="PRO_5029897065" evidence="1">
    <location>
        <begin position="16"/>
        <end position="189"/>
    </location>
</feature>
<dbReference type="GO" id="GO:0006644">
    <property type="term" value="P:phospholipid metabolic process"/>
    <property type="evidence" value="ECO:0007669"/>
    <property type="project" value="InterPro"/>
</dbReference>
<dbReference type="SUPFAM" id="SSF48619">
    <property type="entry name" value="Phospholipase A2, PLA2"/>
    <property type="match status" value="1"/>
</dbReference>
<sequence length="189" mass="21062">MRLAVVLAAIYATTSMPTPNESSESLEDEDDGESWECGTDAFSKYISENQIELDCPHLKKNVNGCCIKHDKCYDDQMGRKFCDDTFCSCLDVVTKGSDVCNKENGPLFCGMVRQFGLEAYLRSGNNTSSNITLIIEEQQQEPTNTTTTDIVKLFENDYESQVSVNDTIVENSELDGVDLLDSILKSHQL</sequence>
<proteinExistence type="predicted"/>
<dbReference type="InterPro" id="IPR053322">
    <property type="entry name" value="PLA2-like"/>
</dbReference>
<dbReference type="PANTHER" id="PTHR34228:SF3">
    <property type="entry name" value="PHOSPHOLIPASE A2-LIKE PROTEIN Y52B11A.8"/>
    <property type="match status" value="1"/>
</dbReference>
<dbReference type="AlphaFoldDB" id="A0A7I4XS90"/>
<feature type="signal peptide" evidence="1">
    <location>
        <begin position="1"/>
        <end position="15"/>
    </location>
</feature>
<evidence type="ECO:0000256" key="1">
    <source>
        <dbReference type="SAM" id="SignalP"/>
    </source>
</evidence>
<dbReference type="OrthoDB" id="5781547at2759"/>
<dbReference type="WBParaSite" id="HCON_00004150-00001">
    <property type="protein sequence ID" value="HCON_00004150-00001"/>
    <property type="gene ID" value="HCON_00004150"/>
</dbReference>
<dbReference type="GO" id="GO:0050482">
    <property type="term" value="P:arachidonate secretion"/>
    <property type="evidence" value="ECO:0007669"/>
    <property type="project" value="InterPro"/>
</dbReference>
<dbReference type="GO" id="GO:0004623">
    <property type="term" value="F:phospholipase A2 activity"/>
    <property type="evidence" value="ECO:0007669"/>
    <property type="project" value="InterPro"/>
</dbReference>
<reference evidence="3" key="1">
    <citation type="submission" date="2020-12" db="UniProtKB">
        <authorList>
            <consortium name="WormBaseParasite"/>
        </authorList>
    </citation>
    <scope>IDENTIFICATION</scope>
    <source>
        <strain evidence="3">MHco3</strain>
    </source>
</reference>